<feature type="compositionally biased region" description="Basic residues" evidence="5">
    <location>
        <begin position="120"/>
        <end position="133"/>
    </location>
</feature>
<evidence type="ECO:0000256" key="1">
    <source>
        <dbReference type="ARBA" id="ARBA00022723"/>
    </source>
</evidence>
<dbReference type="CDD" id="cd23023">
    <property type="entry name" value="zf-HIT_BCD1"/>
    <property type="match status" value="1"/>
</dbReference>
<dbReference type="FunFam" id="3.30.60.190:FF:000005">
    <property type="entry name" value="Putative HIT finger domain protein"/>
    <property type="match status" value="1"/>
</dbReference>
<dbReference type="GO" id="GO:0070761">
    <property type="term" value="C:pre-snoRNP complex"/>
    <property type="evidence" value="ECO:0007669"/>
    <property type="project" value="TreeGrafter"/>
</dbReference>
<dbReference type="GO" id="GO:0048254">
    <property type="term" value="P:snoRNA localization"/>
    <property type="evidence" value="ECO:0007669"/>
    <property type="project" value="TreeGrafter"/>
</dbReference>
<dbReference type="GeneID" id="63750512"/>
<evidence type="ECO:0000256" key="5">
    <source>
        <dbReference type="SAM" id="MobiDB-lite"/>
    </source>
</evidence>
<evidence type="ECO:0000256" key="3">
    <source>
        <dbReference type="ARBA" id="ARBA00022833"/>
    </source>
</evidence>
<feature type="region of interest" description="Disordered" evidence="5">
    <location>
        <begin position="120"/>
        <end position="145"/>
    </location>
</feature>
<dbReference type="PANTHER" id="PTHR13483">
    <property type="entry name" value="BOX C_D SNORNA PROTEIN 1-RELATED"/>
    <property type="match status" value="1"/>
</dbReference>
<feature type="domain" description="HIT-type" evidence="6">
    <location>
        <begin position="5"/>
        <end position="37"/>
    </location>
</feature>
<dbReference type="VEuPathDB" id="FungiDB:ASPWEDRAFT_37393"/>
<evidence type="ECO:0000313" key="7">
    <source>
        <dbReference type="EMBL" id="OJJ39581.1"/>
    </source>
</evidence>
<dbReference type="InterPro" id="IPR007529">
    <property type="entry name" value="Znf_HIT"/>
</dbReference>
<dbReference type="STRING" id="1073089.A0A1L9RXA5"/>
<dbReference type="Pfam" id="PF04438">
    <property type="entry name" value="zf-HIT"/>
    <property type="match status" value="1"/>
</dbReference>
<keyword evidence="1" id="KW-0479">Metal-binding</keyword>
<keyword evidence="2 4" id="KW-0863">Zinc-finger</keyword>
<accession>A0A1L9RXA5</accession>
<name>A0A1L9RXA5_ASPWE</name>
<dbReference type="GO" id="GO:0000463">
    <property type="term" value="P:maturation of LSU-rRNA from tricistronic rRNA transcript (SSU-rRNA, 5.8S rRNA, LSU-rRNA)"/>
    <property type="evidence" value="ECO:0007669"/>
    <property type="project" value="TreeGrafter"/>
</dbReference>
<dbReference type="PROSITE" id="PS51083">
    <property type="entry name" value="ZF_HIT"/>
    <property type="match status" value="1"/>
</dbReference>
<dbReference type="SUPFAM" id="SSF144232">
    <property type="entry name" value="HIT/MYND zinc finger-like"/>
    <property type="match status" value="1"/>
</dbReference>
<sequence>MPGVCEVCSSEQSKYRCPTCGLMSCSLACTQSHKIYCAPKPESPKPSEVNASDVPQDAVNGHETGNGAVKEHGKFDLKALGSSPELKDLLSRYPQLRGQLRDMYKATLEEEWVEVSHSHRGRGRGFGRRRGAPRSRGPWSREKGFNRGLGKVRKLREQCEEGVETGKSAEGFMRFVALIAGDDENHQGESA</sequence>
<dbReference type="PANTHER" id="PTHR13483:SF3">
    <property type="entry name" value="BOX C_D SNORNA PROTEIN 1"/>
    <property type="match status" value="1"/>
</dbReference>
<organism evidence="7 8">
    <name type="scientific">Aspergillus wentii DTO 134E9</name>
    <dbReference type="NCBI Taxonomy" id="1073089"/>
    <lineage>
        <taxon>Eukaryota</taxon>
        <taxon>Fungi</taxon>
        <taxon>Dikarya</taxon>
        <taxon>Ascomycota</taxon>
        <taxon>Pezizomycotina</taxon>
        <taxon>Eurotiomycetes</taxon>
        <taxon>Eurotiomycetidae</taxon>
        <taxon>Eurotiales</taxon>
        <taxon>Aspergillaceae</taxon>
        <taxon>Aspergillus</taxon>
        <taxon>Aspergillus subgen. Cremei</taxon>
    </lineage>
</organism>
<dbReference type="Proteomes" id="UP000184383">
    <property type="component" value="Unassembled WGS sequence"/>
</dbReference>
<dbReference type="GO" id="GO:0000492">
    <property type="term" value="P:box C/D snoRNP assembly"/>
    <property type="evidence" value="ECO:0007669"/>
    <property type="project" value="TreeGrafter"/>
</dbReference>
<dbReference type="GO" id="GO:0005634">
    <property type="term" value="C:nucleus"/>
    <property type="evidence" value="ECO:0007669"/>
    <property type="project" value="TreeGrafter"/>
</dbReference>
<evidence type="ECO:0000259" key="6">
    <source>
        <dbReference type="PROSITE" id="PS51083"/>
    </source>
</evidence>
<keyword evidence="8" id="KW-1185">Reference proteome</keyword>
<keyword evidence="3" id="KW-0862">Zinc</keyword>
<evidence type="ECO:0000256" key="2">
    <source>
        <dbReference type="ARBA" id="ARBA00022771"/>
    </source>
</evidence>
<reference evidence="8" key="1">
    <citation type="journal article" date="2017" name="Genome Biol.">
        <title>Comparative genomics reveals high biological diversity and specific adaptations in the industrially and medically important fungal genus Aspergillus.</title>
        <authorList>
            <person name="de Vries R.P."/>
            <person name="Riley R."/>
            <person name="Wiebenga A."/>
            <person name="Aguilar-Osorio G."/>
            <person name="Amillis S."/>
            <person name="Uchima C.A."/>
            <person name="Anderluh G."/>
            <person name="Asadollahi M."/>
            <person name="Askin M."/>
            <person name="Barry K."/>
            <person name="Battaglia E."/>
            <person name="Bayram O."/>
            <person name="Benocci T."/>
            <person name="Braus-Stromeyer S.A."/>
            <person name="Caldana C."/>
            <person name="Canovas D."/>
            <person name="Cerqueira G.C."/>
            <person name="Chen F."/>
            <person name="Chen W."/>
            <person name="Choi C."/>
            <person name="Clum A."/>
            <person name="Dos Santos R.A."/>
            <person name="Damasio A.R."/>
            <person name="Diallinas G."/>
            <person name="Emri T."/>
            <person name="Fekete E."/>
            <person name="Flipphi M."/>
            <person name="Freyberg S."/>
            <person name="Gallo A."/>
            <person name="Gournas C."/>
            <person name="Habgood R."/>
            <person name="Hainaut M."/>
            <person name="Harispe M.L."/>
            <person name="Henrissat B."/>
            <person name="Hilden K.S."/>
            <person name="Hope R."/>
            <person name="Hossain A."/>
            <person name="Karabika E."/>
            <person name="Karaffa L."/>
            <person name="Karanyi Z."/>
            <person name="Krasevec N."/>
            <person name="Kuo A."/>
            <person name="Kusch H."/>
            <person name="LaButti K."/>
            <person name="Lagendijk E.L."/>
            <person name="Lapidus A."/>
            <person name="Levasseur A."/>
            <person name="Lindquist E."/>
            <person name="Lipzen A."/>
            <person name="Logrieco A.F."/>
            <person name="MacCabe A."/>
            <person name="Maekelae M.R."/>
            <person name="Malavazi I."/>
            <person name="Melin P."/>
            <person name="Meyer V."/>
            <person name="Mielnichuk N."/>
            <person name="Miskei M."/>
            <person name="Molnar A.P."/>
            <person name="Mule G."/>
            <person name="Ngan C.Y."/>
            <person name="Orejas M."/>
            <person name="Orosz E."/>
            <person name="Ouedraogo J.P."/>
            <person name="Overkamp K.M."/>
            <person name="Park H.-S."/>
            <person name="Perrone G."/>
            <person name="Piumi F."/>
            <person name="Punt P.J."/>
            <person name="Ram A.F."/>
            <person name="Ramon A."/>
            <person name="Rauscher S."/>
            <person name="Record E."/>
            <person name="Riano-Pachon D.M."/>
            <person name="Robert V."/>
            <person name="Roehrig J."/>
            <person name="Ruller R."/>
            <person name="Salamov A."/>
            <person name="Salih N.S."/>
            <person name="Samson R.A."/>
            <person name="Sandor E."/>
            <person name="Sanguinetti M."/>
            <person name="Schuetze T."/>
            <person name="Sepcic K."/>
            <person name="Shelest E."/>
            <person name="Sherlock G."/>
            <person name="Sophianopoulou V."/>
            <person name="Squina F.M."/>
            <person name="Sun H."/>
            <person name="Susca A."/>
            <person name="Todd R.B."/>
            <person name="Tsang A."/>
            <person name="Unkles S.E."/>
            <person name="van de Wiele N."/>
            <person name="van Rossen-Uffink D."/>
            <person name="Oliveira J.V."/>
            <person name="Vesth T.C."/>
            <person name="Visser J."/>
            <person name="Yu J.-H."/>
            <person name="Zhou M."/>
            <person name="Andersen M.R."/>
            <person name="Archer D.B."/>
            <person name="Baker S.E."/>
            <person name="Benoit I."/>
            <person name="Brakhage A.A."/>
            <person name="Braus G.H."/>
            <person name="Fischer R."/>
            <person name="Frisvad J.C."/>
            <person name="Goldman G.H."/>
            <person name="Houbraken J."/>
            <person name="Oakley B."/>
            <person name="Pocsi I."/>
            <person name="Scazzocchio C."/>
            <person name="Seiboth B."/>
            <person name="vanKuyk P.A."/>
            <person name="Wortman J."/>
            <person name="Dyer P.S."/>
            <person name="Grigoriev I.V."/>
        </authorList>
    </citation>
    <scope>NUCLEOTIDE SEQUENCE [LARGE SCALE GENOMIC DNA]</scope>
    <source>
        <strain evidence="8">DTO 134E9</strain>
    </source>
</reference>
<dbReference type="GO" id="GO:0008270">
    <property type="term" value="F:zinc ion binding"/>
    <property type="evidence" value="ECO:0007669"/>
    <property type="project" value="UniProtKB-UniRule"/>
</dbReference>
<dbReference type="OrthoDB" id="18412at2759"/>
<feature type="region of interest" description="Disordered" evidence="5">
    <location>
        <begin position="40"/>
        <end position="72"/>
    </location>
</feature>
<dbReference type="Gene3D" id="3.30.60.190">
    <property type="match status" value="1"/>
</dbReference>
<dbReference type="EMBL" id="KV878210">
    <property type="protein sequence ID" value="OJJ39581.1"/>
    <property type="molecule type" value="Genomic_DNA"/>
</dbReference>
<dbReference type="InterPro" id="IPR051639">
    <property type="entry name" value="BCD1"/>
</dbReference>
<evidence type="ECO:0000313" key="8">
    <source>
        <dbReference type="Proteomes" id="UP000184383"/>
    </source>
</evidence>
<evidence type="ECO:0000256" key="4">
    <source>
        <dbReference type="PROSITE-ProRule" id="PRU00453"/>
    </source>
</evidence>
<protein>
    <recommendedName>
        <fullName evidence="6">HIT-type domain-containing protein</fullName>
    </recommendedName>
</protein>
<dbReference type="AlphaFoldDB" id="A0A1L9RXA5"/>
<gene>
    <name evidence="7" type="ORF">ASPWEDRAFT_37393</name>
</gene>
<proteinExistence type="predicted"/>
<dbReference type="RefSeq" id="XP_040693257.1">
    <property type="nucleotide sequence ID" value="XM_040834664.1"/>
</dbReference>